<dbReference type="EMBL" id="CP038254">
    <property type="protein sequence ID" value="QBR83847.1"/>
    <property type="molecule type" value="Genomic_DNA"/>
</dbReference>
<dbReference type="Proteomes" id="UP000295517">
    <property type="component" value="Chromosome"/>
</dbReference>
<gene>
    <name evidence="1" type="ORF">E3983_05490</name>
</gene>
<name>A0AAX1EG54_9GAMM</name>
<protein>
    <submittedName>
        <fullName evidence="1">Uncharacterized protein</fullName>
    </submittedName>
</protein>
<dbReference type="AlphaFoldDB" id="A0AAX1EG54"/>
<proteinExistence type="predicted"/>
<sequence>MPSSTEKILGHIQPLNIETSRTVNYSKMQMSPIGRICFRGDDRKPKTIFNTGFEKREVISERLFDKIKKIYKEHIQTQPFEPKKFIKAVEDIRELVASDASFDLVQEFSDLNEFVYESWLAKILFSQKKNRLVVASDDEIKDIKKGIYSPFESHQLVSVSKRFKTAALFPIPSEVDEDFTRDNTFIYAVYLREGYDVHMQGVVSSLLNASTSKEEVVKAFKKANSHLSAKKLEHHIQNILQVEKISNMDIKEAMLMYIEEIVTKNISSEDIIAAVPIRRQFQLTNEGFLSGTFQLENDVQMNIDCQLDKKTIKQVESFLKKEIKLNHKAKLPEPEEGYYEGFRLEMA</sequence>
<organism evidence="1 2">
    <name type="scientific">Legionella israelensis</name>
    <dbReference type="NCBI Taxonomy" id="454"/>
    <lineage>
        <taxon>Bacteria</taxon>
        <taxon>Pseudomonadati</taxon>
        <taxon>Pseudomonadota</taxon>
        <taxon>Gammaproteobacteria</taxon>
        <taxon>Legionellales</taxon>
        <taxon>Legionellaceae</taxon>
        <taxon>Legionella</taxon>
    </lineage>
</organism>
<dbReference type="RefSeq" id="WP_135060171.1">
    <property type="nucleotide sequence ID" value="NZ_CP038254.1"/>
</dbReference>
<evidence type="ECO:0000313" key="1">
    <source>
        <dbReference type="EMBL" id="QBR83847.1"/>
    </source>
</evidence>
<reference evidence="1 2" key="1">
    <citation type="submission" date="2019-03" db="EMBL/GenBank/DDBJ databases">
        <title>Diverse conjugative elements silence natural transformation in Legionella species.</title>
        <authorList>
            <person name="Durieux I."/>
            <person name="Ginevra C."/>
            <person name="Attaiech L."/>
            <person name="Picq K."/>
            <person name="Juan P.A."/>
            <person name="Jarraud S."/>
            <person name="Charpentier X."/>
        </authorList>
    </citation>
    <scope>NUCLEOTIDE SEQUENCE [LARGE SCALE GENOMIC DNA]</scope>
    <source>
        <strain evidence="1 2">HL-0427-4011</strain>
    </source>
</reference>
<evidence type="ECO:0000313" key="2">
    <source>
        <dbReference type="Proteomes" id="UP000295517"/>
    </source>
</evidence>
<accession>A0AAX1EG54</accession>